<feature type="domain" description="DUF7041" evidence="1">
    <location>
        <begin position="31"/>
        <end position="68"/>
    </location>
</feature>
<dbReference type="InterPro" id="IPR043128">
    <property type="entry name" value="Rev_trsase/Diguanyl_cyclase"/>
</dbReference>
<reference evidence="2" key="1">
    <citation type="submission" date="2020-08" db="EMBL/GenBank/DDBJ databases">
        <title>Multicomponent nature underlies the extraordinary mechanical properties of spider dragline silk.</title>
        <authorList>
            <person name="Kono N."/>
            <person name="Nakamura H."/>
            <person name="Mori M."/>
            <person name="Yoshida Y."/>
            <person name="Ohtoshi R."/>
            <person name="Malay A.D."/>
            <person name="Moran D.A.P."/>
            <person name="Tomita M."/>
            <person name="Numata K."/>
            <person name="Arakawa K."/>
        </authorList>
    </citation>
    <scope>NUCLEOTIDE SEQUENCE</scope>
</reference>
<evidence type="ECO:0000313" key="3">
    <source>
        <dbReference type="Proteomes" id="UP000887013"/>
    </source>
</evidence>
<dbReference type="InterPro" id="IPR053134">
    <property type="entry name" value="RNA-dir_DNA_polymerase"/>
</dbReference>
<dbReference type="PANTHER" id="PTHR24559">
    <property type="entry name" value="TRANSPOSON TY3-I GAG-POL POLYPROTEIN"/>
    <property type="match status" value="1"/>
</dbReference>
<protein>
    <submittedName>
        <fullName evidence="2">Transposon Ty3-I Gag-Pol polyprotein</fullName>
    </submittedName>
</protein>
<dbReference type="InterPro" id="IPR043502">
    <property type="entry name" value="DNA/RNA_pol_sf"/>
</dbReference>
<dbReference type="SUPFAM" id="SSF56672">
    <property type="entry name" value="DNA/RNA polymerases"/>
    <property type="match status" value="1"/>
</dbReference>
<evidence type="ECO:0000313" key="2">
    <source>
        <dbReference type="EMBL" id="GFS87274.1"/>
    </source>
</evidence>
<sequence>MVPHAGSHLRHCIIQTCEGEQGKIQLRLQGNLPTEIATVVCDIIMQPGSTDSYSELKKQIIARYSEKLHDKQMFSPIYLVNPYNQISINSSDVQETAKCTHFGLFESFRMQFGIYNSSTTFQRFIDEVTKNLPFVDDSPVASKNKTEHIEYFNHLFSKLSELSA</sequence>
<dbReference type="AlphaFoldDB" id="A0A8X6N075"/>
<name>A0A8X6N075_NEPPI</name>
<dbReference type="Gene3D" id="3.30.70.270">
    <property type="match status" value="1"/>
</dbReference>
<dbReference type="EMBL" id="BMAW01004159">
    <property type="protein sequence ID" value="GFS87274.1"/>
    <property type="molecule type" value="Genomic_DNA"/>
</dbReference>
<evidence type="ECO:0000259" key="1">
    <source>
        <dbReference type="Pfam" id="PF23055"/>
    </source>
</evidence>
<dbReference type="InterPro" id="IPR055469">
    <property type="entry name" value="DUF7041"/>
</dbReference>
<gene>
    <name evidence="2" type="primary">TY3B-I_534</name>
    <name evidence="2" type="ORF">NPIL_695201</name>
</gene>
<dbReference type="Gene3D" id="3.10.10.10">
    <property type="entry name" value="HIV Type 1 Reverse Transcriptase, subunit A, domain 1"/>
    <property type="match status" value="1"/>
</dbReference>
<comment type="caution">
    <text evidence="2">The sequence shown here is derived from an EMBL/GenBank/DDBJ whole genome shotgun (WGS) entry which is preliminary data.</text>
</comment>
<dbReference type="Pfam" id="PF23055">
    <property type="entry name" value="DUF7041"/>
    <property type="match status" value="1"/>
</dbReference>
<dbReference type="Proteomes" id="UP000887013">
    <property type="component" value="Unassembled WGS sequence"/>
</dbReference>
<keyword evidence="3" id="KW-1185">Reference proteome</keyword>
<organism evidence="2 3">
    <name type="scientific">Nephila pilipes</name>
    <name type="common">Giant wood spider</name>
    <name type="synonym">Nephila maculata</name>
    <dbReference type="NCBI Taxonomy" id="299642"/>
    <lineage>
        <taxon>Eukaryota</taxon>
        <taxon>Metazoa</taxon>
        <taxon>Ecdysozoa</taxon>
        <taxon>Arthropoda</taxon>
        <taxon>Chelicerata</taxon>
        <taxon>Arachnida</taxon>
        <taxon>Araneae</taxon>
        <taxon>Araneomorphae</taxon>
        <taxon>Entelegynae</taxon>
        <taxon>Araneoidea</taxon>
        <taxon>Nephilidae</taxon>
        <taxon>Nephila</taxon>
    </lineage>
</organism>
<accession>A0A8X6N075</accession>
<dbReference type="PANTHER" id="PTHR24559:SF444">
    <property type="entry name" value="REVERSE TRANSCRIPTASE DOMAIN-CONTAINING PROTEIN"/>
    <property type="match status" value="1"/>
</dbReference>
<dbReference type="OrthoDB" id="6932368at2759"/>
<dbReference type="GO" id="GO:0071897">
    <property type="term" value="P:DNA biosynthetic process"/>
    <property type="evidence" value="ECO:0007669"/>
    <property type="project" value="UniProtKB-ARBA"/>
</dbReference>
<proteinExistence type="predicted"/>